<dbReference type="Pfam" id="PF01124">
    <property type="entry name" value="MAPEG"/>
    <property type="match status" value="1"/>
</dbReference>
<dbReference type="InterPro" id="IPR023352">
    <property type="entry name" value="MAPEG-like_dom_sf"/>
</dbReference>
<dbReference type="InterPro" id="IPR001129">
    <property type="entry name" value="Membr-assoc_MAPEG"/>
</dbReference>
<sequence length="194" mass="20964">MGTDRQPHFRDSPDQVDMVRAERSIRVSGMLSFLIVPALWALGYWLLPLRFSFPETLAGQLAFSVQVSSVVLFCVLVAVGMVSTGRRFSPEDIGGAAAGPPSERLAIKVAFLQNTLEQAVLAAGFYVAFASLVSGPWLSILPVSAACFLVGRVLFYRGYVKGVEGRAFGMTLTMMPVILGYPVVFVLMVINVLG</sequence>
<reference evidence="6 7" key="1">
    <citation type="submission" date="2019-04" db="EMBL/GenBank/DDBJ databases">
        <title>Natronospirillum operosus gen. nov., sp. nov., a haloalkaliphilic satellite isolated from decaying biomass of laboratory culture of cyanobacterium Geitlerinema sp. and proposal of Natronospirillaceae fam. nov. and Saccharospirillaceae fam. nov.</title>
        <authorList>
            <person name="Kevbrin V."/>
            <person name="Boltyanskaya Y."/>
            <person name="Koziaeva V."/>
            <person name="Grouzdev D.S."/>
            <person name="Park M."/>
            <person name="Cho J."/>
        </authorList>
    </citation>
    <scope>NUCLEOTIDE SEQUENCE [LARGE SCALE GENOMIC DNA]</scope>
    <source>
        <strain evidence="6 7">G-116</strain>
    </source>
</reference>
<dbReference type="Proteomes" id="UP000297475">
    <property type="component" value="Unassembled WGS sequence"/>
</dbReference>
<dbReference type="OrthoDB" id="582367at2"/>
<dbReference type="SUPFAM" id="SSF161084">
    <property type="entry name" value="MAPEG domain-like"/>
    <property type="match status" value="1"/>
</dbReference>
<dbReference type="Gene3D" id="1.20.120.550">
    <property type="entry name" value="Membrane associated eicosanoid/glutathione metabolism-like domain"/>
    <property type="match status" value="1"/>
</dbReference>
<dbReference type="EMBL" id="SRMF01000014">
    <property type="protein sequence ID" value="TGG90334.1"/>
    <property type="molecule type" value="Genomic_DNA"/>
</dbReference>
<evidence type="ECO:0000256" key="4">
    <source>
        <dbReference type="ARBA" id="ARBA00023136"/>
    </source>
</evidence>
<evidence type="ECO:0000313" key="6">
    <source>
        <dbReference type="EMBL" id="TGG90334.1"/>
    </source>
</evidence>
<gene>
    <name evidence="6" type="ORF">E4656_18905</name>
</gene>
<name>A0A4Z0WAJ1_9GAMM</name>
<feature type="transmembrane region" description="Helical" evidence="5">
    <location>
        <begin position="27"/>
        <end position="47"/>
    </location>
</feature>
<organism evidence="6 7">
    <name type="scientific">Natronospirillum operosum</name>
    <dbReference type="NCBI Taxonomy" id="2759953"/>
    <lineage>
        <taxon>Bacteria</taxon>
        <taxon>Pseudomonadati</taxon>
        <taxon>Pseudomonadota</taxon>
        <taxon>Gammaproteobacteria</taxon>
        <taxon>Oceanospirillales</taxon>
        <taxon>Natronospirillaceae</taxon>
        <taxon>Natronospirillum</taxon>
    </lineage>
</organism>
<dbReference type="GO" id="GO:0045055">
    <property type="term" value="P:regulated exocytosis"/>
    <property type="evidence" value="ECO:0007669"/>
    <property type="project" value="TreeGrafter"/>
</dbReference>
<comment type="caution">
    <text evidence="6">The sequence shown here is derived from an EMBL/GenBank/DDBJ whole genome shotgun (WGS) entry which is preliminary data.</text>
</comment>
<feature type="transmembrane region" description="Helical" evidence="5">
    <location>
        <begin position="59"/>
        <end position="84"/>
    </location>
</feature>
<dbReference type="RefSeq" id="WP_135484892.1">
    <property type="nucleotide sequence ID" value="NZ_SRMF01000014.1"/>
</dbReference>
<proteinExistence type="predicted"/>
<keyword evidence="2 5" id="KW-0812">Transmembrane</keyword>
<keyword evidence="7" id="KW-1185">Reference proteome</keyword>
<protein>
    <submittedName>
        <fullName evidence="6">MAPEG family protein</fullName>
    </submittedName>
</protein>
<dbReference type="AlphaFoldDB" id="A0A4Z0WAJ1"/>
<evidence type="ECO:0000313" key="7">
    <source>
        <dbReference type="Proteomes" id="UP000297475"/>
    </source>
</evidence>
<evidence type="ECO:0000256" key="5">
    <source>
        <dbReference type="SAM" id="Phobius"/>
    </source>
</evidence>
<evidence type="ECO:0000256" key="2">
    <source>
        <dbReference type="ARBA" id="ARBA00022692"/>
    </source>
</evidence>
<accession>A0A4Z0WAJ1</accession>
<dbReference type="GO" id="GO:0005765">
    <property type="term" value="C:lysosomal membrane"/>
    <property type="evidence" value="ECO:0007669"/>
    <property type="project" value="TreeGrafter"/>
</dbReference>
<dbReference type="PANTHER" id="PTHR31004">
    <property type="entry name" value="TRANSMEMBRANE PROTEIN 79"/>
    <property type="match status" value="1"/>
</dbReference>
<feature type="transmembrane region" description="Helical" evidence="5">
    <location>
        <begin position="135"/>
        <end position="155"/>
    </location>
</feature>
<dbReference type="PANTHER" id="PTHR31004:SF1">
    <property type="entry name" value="TRANSMEMBRANE PROTEIN 79"/>
    <property type="match status" value="1"/>
</dbReference>
<feature type="transmembrane region" description="Helical" evidence="5">
    <location>
        <begin position="167"/>
        <end position="190"/>
    </location>
</feature>
<keyword evidence="4 5" id="KW-0472">Membrane</keyword>
<evidence type="ECO:0000256" key="3">
    <source>
        <dbReference type="ARBA" id="ARBA00022989"/>
    </source>
</evidence>
<comment type="subcellular location">
    <subcellularLocation>
        <location evidence="1">Membrane</location>
    </subcellularLocation>
</comment>
<evidence type="ECO:0000256" key="1">
    <source>
        <dbReference type="ARBA" id="ARBA00004370"/>
    </source>
</evidence>
<keyword evidence="3 5" id="KW-1133">Transmembrane helix</keyword>